<dbReference type="Proteomes" id="UP001500279">
    <property type="component" value="Unassembled WGS sequence"/>
</dbReference>
<comment type="subcellular location">
    <subcellularLocation>
        <location evidence="1 6">Bacterial flagellum basal body</location>
    </subcellularLocation>
</comment>
<evidence type="ECO:0000256" key="3">
    <source>
        <dbReference type="ARBA" id="ARBA00023143"/>
    </source>
</evidence>
<evidence type="ECO:0000259" key="8">
    <source>
        <dbReference type="Pfam" id="PF06429"/>
    </source>
</evidence>
<comment type="caution">
    <text evidence="10">The sequence shown here is derived from an EMBL/GenBank/DDBJ whole genome shotgun (WGS) entry which is preliminary data.</text>
</comment>
<evidence type="ECO:0000256" key="1">
    <source>
        <dbReference type="ARBA" id="ARBA00004117"/>
    </source>
</evidence>
<evidence type="ECO:0000256" key="6">
    <source>
        <dbReference type="RuleBase" id="RU362116"/>
    </source>
</evidence>
<dbReference type="Pfam" id="PF22692">
    <property type="entry name" value="LlgE_F_G_D1"/>
    <property type="match status" value="1"/>
</dbReference>
<dbReference type="InterPro" id="IPR010930">
    <property type="entry name" value="Flg_bb/hook_C_dom"/>
</dbReference>
<dbReference type="Pfam" id="PF06429">
    <property type="entry name" value="Flg_bbr_C"/>
    <property type="match status" value="1"/>
</dbReference>
<dbReference type="EMBL" id="BAAAEW010000023">
    <property type="protein sequence ID" value="GAA0756657.1"/>
    <property type="molecule type" value="Genomic_DNA"/>
</dbReference>
<feature type="domain" description="Flagellar basal body rod protein N-terminal" evidence="7">
    <location>
        <begin position="5"/>
        <end position="35"/>
    </location>
</feature>
<organism evidence="10 11">
    <name type="scientific">Ideonella azotifigens</name>
    <dbReference type="NCBI Taxonomy" id="513160"/>
    <lineage>
        <taxon>Bacteria</taxon>
        <taxon>Pseudomonadati</taxon>
        <taxon>Pseudomonadota</taxon>
        <taxon>Betaproteobacteria</taxon>
        <taxon>Burkholderiales</taxon>
        <taxon>Sphaerotilaceae</taxon>
        <taxon>Ideonella</taxon>
    </lineage>
</organism>
<dbReference type="NCBIfam" id="TIGR02490">
    <property type="entry name" value="flgF"/>
    <property type="match status" value="1"/>
</dbReference>
<protein>
    <recommendedName>
        <fullName evidence="5 6">Flagellar basal-body rod protein FlgF</fullName>
    </recommendedName>
</protein>
<dbReference type="PANTHER" id="PTHR30435">
    <property type="entry name" value="FLAGELLAR PROTEIN"/>
    <property type="match status" value="1"/>
</dbReference>
<dbReference type="SUPFAM" id="SSF117143">
    <property type="entry name" value="Flagellar hook protein flgE"/>
    <property type="match status" value="1"/>
</dbReference>
<evidence type="ECO:0000256" key="5">
    <source>
        <dbReference type="ARBA" id="ARBA00040228"/>
    </source>
</evidence>
<feature type="domain" description="Flagellar basal-body/hook protein C-terminal" evidence="8">
    <location>
        <begin position="194"/>
        <end position="239"/>
    </location>
</feature>
<keyword evidence="10" id="KW-0282">Flagellum</keyword>
<accession>A0ABN1K6U7</accession>
<dbReference type="Pfam" id="PF00460">
    <property type="entry name" value="Flg_bb_rod"/>
    <property type="match status" value="1"/>
</dbReference>
<evidence type="ECO:0000313" key="11">
    <source>
        <dbReference type="Proteomes" id="UP001500279"/>
    </source>
</evidence>
<name>A0ABN1K6U7_9BURK</name>
<dbReference type="InterPro" id="IPR020013">
    <property type="entry name" value="Flagellar_FlgE/F/G"/>
</dbReference>
<dbReference type="NCBIfam" id="TIGR03506">
    <property type="entry name" value="FlgEFG_subfam"/>
    <property type="match status" value="2"/>
</dbReference>
<reference evidence="10 11" key="1">
    <citation type="journal article" date="2019" name="Int. J. Syst. Evol. Microbiol.">
        <title>The Global Catalogue of Microorganisms (GCM) 10K type strain sequencing project: providing services to taxonomists for standard genome sequencing and annotation.</title>
        <authorList>
            <consortium name="The Broad Institute Genomics Platform"/>
            <consortium name="The Broad Institute Genome Sequencing Center for Infectious Disease"/>
            <person name="Wu L."/>
            <person name="Ma J."/>
        </authorList>
    </citation>
    <scope>NUCLEOTIDE SEQUENCE [LARGE SCALE GENOMIC DNA]</scope>
    <source>
        <strain evidence="10 11">JCM 15503</strain>
    </source>
</reference>
<evidence type="ECO:0000259" key="9">
    <source>
        <dbReference type="Pfam" id="PF22692"/>
    </source>
</evidence>
<comment type="similarity">
    <text evidence="2 6">Belongs to the flagella basal body rod proteins family.</text>
</comment>
<dbReference type="InterPro" id="IPR053967">
    <property type="entry name" value="LlgE_F_G-like_D1"/>
</dbReference>
<dbReference type="InterPro" id="IPR012836">
    <property type="entry name" value="FlgF"/>
</dbReference>
<evidence type="ECO:0000256" key="4">
    <source>
        <dbReference type="ARBA" id="ARBA00038560"/>
    </source>
</evidence>
<keyword evidence="3 6" id="KW-0975">Bacterial flagellum</keyword>
<dbReference type="InterPro" id="IPR001444">
    <property type="entry name" value="Flag_bb_rod_N"/>
</dbReference>
<dbReference type="PANTHER" id="PTHR30435:SF18">
    <property type="entry name" value="FLAGELLAR BASAL-BODY ROD PROTEIN FLGF"/>
    <property type="match status" value="1"/>
</dbReference>
<dbReference type="NCBIfam" id="NF009280">
    <property type="entry name" value="PRK12640.1"/>
    <property type="match status" value="1"/>
</dbReference>
<evidence type="ECO:0000313" key="10">
    <source>
        <dbReference type="EMBL" id="GAA0756657.1"/>
    </source>
</evidence>
<comment type="subunit">
    <text evidence="4 6">The basal body constitutes a major portion of the flagellar organelle and consists of five rings (E,L,P,S, and M) mounted on a central rod. The rod consists of about 26 subunits of FlgG in the distal portion, and FlgB, FlgC and FlgF are thought to build up the proximal portion of the rod with about 6 subunits each.</text>
</comment>
<dbReference type="RefSeq" id="WP_141286396.1">
    <property type="nucleotide sequence ID" value="NZ_BAAAEW010000023.1"/>
</dbReference>
<evidence type="ECO:0000259" key="7">
    <source>
        <dbReference type="Pfam" id="PF00460"/>
    </source>
</evidence>
<dbReference type="InterPro" id="IPR037925">
    <property type="entry name" value="FlgE/F/G-like"/>
</dbReference>
<keyword evidence="10" id="KW-0966">Cell projection</keyword>
<sequence length="243" mass="25515">MDRMIYLSMSGAKAAMQRQEVISHNLANVNTTGFREQMAAFRSVPVRGDGASTRAYALETTIGYKGDAGPLEVTGRNLDVAMKGQSWMAVQGLDGTEAYTRAGALEVNSEGLLVTRNGLQVMGDGGPVTVPTNAEVQIGDDGTISATVPGGKPQAVGKLKLVTPEAGNLLTRGEDGLFRAATGDLEADPNARVQSGSLEGSNVSPVETMVAMISAARQFEHQMKLLQTSEKQDQAASRLLSSS</sequence>
<gene>
    <name evidence="10" type="primary">flgF</name>
    <name evidence="10" type="ORF">GCM10009107_35410</name>
</gene>
<evidence type="ECO:0000256" key="2">
    <source>
        <dbReference type="ARBA" id="ARBA00009677"/>
    </source>
</evidence>
<keyword evidence="11" id="KW-1185">Reference proteome</keyword>
<proteinExistence type="inferred from homology"/>
<keyword evidence="10" id="KW-0969">Cilium</keyword>
<feature type="domain" description="Flagellar hook protein FlgE/F/G-like D1" evidence="9">
    <location>
        <begin position="81"/>
        <end position="146"/>
    </location>
</feature>